<evidence type="ECO:0000313" key="3">
    <source>
        <dbReference type="Proteomes" id="UP001175226"/>
    </source>
</evidence>
<evidence type="ECO:0000256" key="1">
    <source>
        <dbReference type="SAM" id="MobiDB-lite"/>
    </source>
</evidence>
<keyword evidence="3" id="KW-1185">Reference proteome</keyword>
<dbReference type="Proteomes" id="UP001175226">
    <property type="component" value="Unassembled WGS sequence"/>
</dbReference>
<accession>A0AA39JXD5</accession>
<evidence type="ECO:0008006" key="4">
    <source>
        <dbReference type="Google" id="ProtNLM"/>
    </source>
</evidence>
<feature type="compositionally biased region" description="Low complexity" evidence="1">
    <location>
        <begin position="101"/>
        <end position="133"/>
    </location>
</feature>
<sequence>MNLGDRQVSTLSLLPNILPHRPAQSSRKRTISTLSRASIKVAVQPKVEPSVATTVRTGTHGAFTPTPSASSSLHQFAATSKTTGFLRRRVRSPLAWRDTWSEPSSPTSPSIPSISRTSSYISDSSSQDSASTIHTPLETTSDPQAHVRLHSELNPILASLERKSKLCTNKVRCATCGKPGSDYLRCGKCGEMWCSRDCRLQGRKRHVCSRTTSF</sequence>
<organism evidence="2 3">
    <name type="scientific">Armillaria borealis</name>
    <dbReference type="NCBI Taxonomy" id="47425"/>
    <lineage>
        <taxon>Eukaryota</taxon>
        <taxon>Fungi</taxon>
        <taxon>Dikarya</taxon>
        <taxon>Basidiomycota</taxon>
        <taxon>Agaricomycotina</taxon>
        <taxon>Agaricomycetes</taxon>
        <taxon>Agaricomycetidae</taxon>
        <taxon>Agaricales</taxon>
        <taxon>Marasmiineae</taxon>
        <taxon>Physalacriaceae</taxon>
        <taxon>Armillaria</taxon>
    </lineage>
</organism>
<name>A0AA39JXD5_9AGAR</name>
<feature type="region of interest" description="Disordered" evidence="1">
    <location>
        <begin position="98"/>
        <end position="144"/>
    </location>
</feature>
<reference evidence="2" key="1">
    <citation type="submission" date="2023-06" db="EMBL/GenBank/DDBJ databases">
        <authorList>
            <consortium name="Lawrence Berkeley National Laboratory"/>
            <person name="Ahrendt S."/>
            <person name="Sahu N."/>
            <person name="Indic B."/>
            <person name="Wong-Bajracharya J."/>
            <person name="Merenyi Z."/>
            <person name="Ke H.-M."/>
            <person name="Monk M."/>
            <person name="Kocsube S."/>
            <person name="Drula E."/>
            <person name="Lipzen A."/>
            <person name="Balint B."/>
            <person name="Henrissat B."/>
            <person name="Andreopoulos B."/>
            <person name="Martin F.M."/>
            <person name="Harder C.B."/>
            <person name="Rigling D."/>
            <person name="Ford K.L."/>
            <person name="Foster G.D."/>
            <person name="Pangilinan J."/>
            <person name="Papanicolaou A."/>
            <person name="Barry K."/>
            <person name="LaButti K."/>
            <person name="Viragh M."/>
            <person name="Koriabine M."/>
            <person name="Yan M."/>
            <person name="Riley R."/>
            <person name="Champramary S."/>
            <person name="Plett K.L."/>
            <person name="Tsai I.J."/>
            <person name="Slot J."/>
            <person name="Sipos G."/>
            <person name="Plett J."/>
            <person name="Nagy L.G."/>
            <person name="Grigoriev I.V."/>
        </authorList>
    </citation>
    <scope>NUCLEOTIDE SEQUENCE</scope>
    <source>
        <strain evidence="2">FPL87.14</strain>
    </source>
</reference>
<gene>
    <name evidence="2" type="ORF">EV421DRAFT_1780527</name>
</gene>
<dbReference type="AlphaFoldDB" id="A0AA39JXD5"/>
<dbReference type="EMBL" id="JAUEPT010000008">
    <property type="protein sequence ID" value="KAK0449199.1"/>
    <property type="molecule type" value="Genomic_DNA"/>
</dbReference>
<protein>
    <recommendedName>
        <fullName evidence="4">HIT-type domain-containing protein</fullName>
    </recommendedName>
</protein>
<proteinExistence type="predicted"/>
<comment type="caution">
    <text evidence="2">The sequence shown here is derived from an EMBL/GenBank/DDBJ whole genome shotgun (WGS) entry which is preliminary data.</text>
</comment>
<evidence type="ECO:0000313" key="2">
    <source>
        <dbReference type="EMBL" id="KAK0449199.1"/>
    </source>
</evidence>
<feature type="non-terminal residue" evidence="2">
    <location>
        <position position="1"/>
    </location>
</feature>